<name>A0A3L8Q2X2_9GAMM</name>
<organism evidence="3 4">
    <name type="scientific">Parashewanella curva</name>
    <dbReference type="NCBI Taxonomy" id="2338552"/>
    <lineage>
        <taxon>Bacteria</taxon>
        <taxon>Pseudomonadati</taxon>
        <taxon>Pseudomonadota</taxon>
        <taxon>Gammaproteobacteria</taxon>
        <taxon>Alteromonadales</taxon>
        <taxon>Shewanellaceae</taxon>
        <taxon>Parashewanella</taxon>
    </lineage>
</organism>
<comment type="caution">
    <text evidence="3">The sequence shown here is derived from an EMBL/GenBank/DDBJ whole genome shotgun (WGS) entry which is preliminary data.</text>
</comment>
<evidence type="ECO:0000259" key="2">
    <source>
        <dbReference type="Pfam" id="PF13439"/>
    </source>
</evidence>
<dbReference type="RefSeq" id="WP_121837229.1">
    <property type="nucleotide sequence ID" value="NZ_ML014754.1"/>
</dbReference>
<dbReference type="Pfam" id="PF00534">
    <property type="entry name" value="Glycos_transf_1"/>
    <property type="match status" value="1"/>
</dbReference>
<dbReference type="Pfam" id="PF13439">
    <property type="entry name" value="Glyco_transf_4"/>
    <property type="match status" value="1"/>
</dbReference>
<dbReference type="EMBL" id="QZEI01000003">
    <property type="protein sequence ID" value="RLV61408.1"/>
    <property type="molecule type" value="Genomic_DNA"/>
</dbReference>
<keyword evidence="3" id="KW-0808">Transferase</keyword>
<feature type="domain" description="Glycosyl transferase family 1" evidence="1">
    <location>
        <begin position="178"/>
        <end position="342"/>
    </location>
</feature>
<dbReference type="SUPFAM" id="SSF53756">
    <property type="entry name" value="UDP-Glycosyltransferase/glycogen phosphorylase"/>
    <property type="match status" value="1"/>
</dbReference>
<protein>
    <submittedName>
        <fullName evidence="3">Glycosyltransferase</fullName>
    </submittedName>
</protein>
<dbReference type="PANTHER" id="PTHR12526">
    <property type="entry name" value="GLYCOSYLTRANSFERASE"/>
    <property type="match status" value="1"/>
</dbReference>
<dbReference type="Gene3D" id="3.40.50.2000">
    <property type="entry name" value="Glycogen Phosphorylase B"/>
    <property type="match status" value="2"/>
</dbReference>
<feature type="domain" description="Glycosyltransferase subfamily 4-like N-terminal" evidence="2">
    <location>
        <begin position="12"/>
        <end position="168"/>
    </location>
</feature>
<dbReference type="GO" id="GO:0016757">
    <property type="term" value="F:glycosyltransferase activity"/>
    <property type="evidence" value="ECO:0007669"/>
    <property type="project" value="InterPro"/>
</dbReference>
<dbReference type="AlphaFoldDB" id="A0A3L8Q2X2"/>
<dbReference type="Proteomes" id="UP000281474">
    <property type="component" value="Unassembled WGS sequence"/>
</dbReference>
<reference evidence="3 4" key="1">
    <citation type="submission" date="2018-09" db="EMBL/GenBank/DDBJ databases">
        <title>Phylogeny of the Shewanellaceae, and recommendation for two new genera, Pseudoshewanella and Parashewanella.</title>
        <authorList>
            <person name="Wang G."/>
        </authorList>
    </citation>
    <scope>NUCLEOTIDE SEQUENCE [LARGE SCALE GENOMIC DNA]</scope>
    <source>
        <strain evidence="3 4">C51</strain>
    </source>
</reference>
<gene>
    <name evidence="3" type="ORF">D5018_01585</name>
</gene>
<proteinExistence type="predicted"/>
<sequence>MRVLFVATGLGIGGAEKQILDLAEALIKKGHSVKVACITGDCAYPLSNEVQKSLCYLNANKSPISLLNALFKLSTIIRQFMPDAVHSHMVHANIFSRIVRLFTKTPVLISSAHNQNEGGKLRMLAYRVTNNLSDLTTNVSEQAALSFIEKKAVPKDQIKVFYNGINTDLFHYCKESRSSLRNELRISQDDQMLLAVGRLTEAKDYPNMLRAIKLLIEKNNKLKLFIAGQGELSDSLNTLVEELNLTENVTFLGVRHDINCLMSAADCFVLSSEWEGLPLVIGEAMACELPVVVTNAGGSREFVNDNGFVVPIQNADALAAGIQSVLDMPEQERKVLGNNARNYIVNHFSLDAVADKWIDLYRNLNFQNKN</sequence>
<dbReference type="OrthoDB" id="9768937at2"/>
<dbReference type="GO" id="GO:1901135">
    <property type="term" value="P:carbohydrate derivative metabolic process"/>
    <property type="evidence" value="ECO:0007669"/>
    <property type="project" value="UniProtKB-ARBA"/>
</dbReference>
<dbReference type="InterPro" id="IPR028098">
    <property type="entry name" value="Glyco_trans_4-like_N"/>
</dbReference>
<evidence type="ECO:0000313" key="3">
    <source>
        <dbReference type="EMBL" id="RLV61408.1"/>
    </source>
</evidence>
<accession>A0A3L8Q2X2</accession>
<keyword evidence="4" id="KW-1185">Reference proteome</keyword>
<dbReference type="PANTHER" id="PTHR12526:SF630">
    <property type="entry name" value="GLYCOSYLTRANSFERASE"/>
    <property type="match status" value="1"/>
</dbReference>
<evidence type="ECO:0000313" key="4">
    <source>
        <dbReference type="Proteomes" id="UP000281474"/>
    </source>
</evidence>
<dbReference type="InterPro" id="IPR001296">
    <property type="entry name" value="Glyco_trans_1"/>
</dbReference>
<evidence type="ECO:0000259" key="1">
    <source>
        <dbReference type="Pfam" id="PF00534"/>
    </source>
</evidence>